<dbReference type="EMBL" id="FOIB01000013">
    <property type="protein sequence ID" value="SEU38793.1"/>
    <property type="molecule type" value="Genomic_DNA"/>
</dbReference>
<dbReference type="Proteomes" id="UP000321514">
    <property type="component" value="Unassembled WGS sequence"/>
</dbReference>
<name>A0A511TFE7_MYXFU</name>
<gene>
    <name evidence="1" type="ORF">MFU01_69450</name>
    <name evidence="2" type="ORF">SAMN05443572_113198</name>
</gene>
<evidence type="ECO:0000313" key="2">
    <source>
        <dbReference type="EMBL" id="SEU38793.1"/>
    </source>
</evidence>
<dbReference type="Proteomes" id="UP000183760">
    <property type="component" value="Unassembled WGS sequence"/>
</dbReference>
<evidence type="ECO:0000313" key="3">
    <source>
        <dbReference type="Proteomes" id="UP000183760"/>
    </source>
</evidence>
<dbReference type="Gene3D" id="1.25.10.10">
    <property type="entry name" value="Leucine-rich Repeat Variant"/>
    <property type="match status" value="1"/>
</dbReference>
<dbReference type="SUPFAM" id="SSF48371">
    <property type="entry name" value="ARM repeat"/>
    <property type="match status" value="1"/>
</dbReference>
<dbReference type="InterPro" id="IPR011989">
    <property type="entry name" value="ARM-like"/>
</dbReference>
<evidence type="ECO:0000313" key="1">
    <source>
        <dbReference type="EMBL" id="GEN11908.1"/>
    </source>
</evidence>
<sequence length="1635" mass="178558">MSESANTAGGRATETGMAFQAAVATWFAVQMLADVPVGSTFGLPADLKISGLQCETGDAIDDIVVRLDGGGAIYVQCKTRPALTAGSDTLLAKGLAQVVELYARQKRSSSPAGHVRALLAIAEDAPRTLETLNSACRLFDHGGVWDEVNARATAEVRSALRVFEAHVRSAWSTDLNAPLDVGDLVELARLFQIRRFPEDATSEAWRATAHLLGRGLYGSAGAGEGPMATLLGLCRRFIRTGAPVDRAGAMRGLRSAGHVDVSSPGFDKDIEAILTYSHKERERLRKHMSLPIDNGIPVPRDCLTPLRVAAESGSLLVTGEPGAGKTGVLLQLADQMGEAPGPALFLSVERFSGFRKRSDIREELGLDHDPIEVLRAWPGASPGLLIVDALDASRGGPSEAVIASFIEDAVRALGARWSIVASIRSFDLRNGRRFREIMPGETPNPDFAEQDLRGVRHFHVPRLSGGEVAAVAVAAPRLRELVASAPDKFKDLLRNIFNLSLAAELLSAGEDPQSIRAVATQSELIRRYEDIRLPSQRLRLAVKAAVDVMVRRRQLTVRATDIENEAVEEVRQSGVLNPAGDSVAFAHHVLFDHIAARFYLSWDDPDALRVQITQDPTIGLMLGPALRFALEEMWQADQDGRPTTWRFLVDVAGVADPDPVMLSIALRTVAERVDVPSDANALCALIESGNASEAVGRLVGQLARFVGMAAAEGGGLPASAAKAWSHVASIAAATEVERVVDAARVLLLTLAERADLTDPSVLSVFGGAARTLLDTAWSLSPEHQALTTAGIRFVAKSYGTDPDASRTLLSRILDDRFEEHAPQEAPWLAEGVTSIIPHDPIFVARIYTTLFGREVTDDAKTWLGGTPSRILAMTSTRRQDYEHARWRLNKALGSFLEASPIAGTAGVIGAVQGLDTAKRRGRDSPQVVTRLRVGEKDLQVIDDLLSLQDWQEENTHEEEPLSEFVAFLRTCSREAFRDAVTAALALPSNASVWARLLGVAAQRPEVADDMLWPLAADPHFAALQGLSRDAVIFLAAAYPRQPPECRSAFESAALAPDLFPNEQEANWWGSVLNRFLSVIPADLIVTPEMRARRSELEASSKLTGNPPLISMSVEWGSTDDVVDSLLSSQGADLERSPDREIRAASRKLEDRLKPHADAPDIAYLANLWVDIQDLVRLLDEGAQQEPHPRLVHSSWGAISNGVERLAESEAYSPEAKGLPQLDSLLGLIDRLLASPFPERTDTPEDLVSWGNWDVRVYAASSVVALAPRFAESRFDIVDRMASCLRDPTPTVRHQVARALNVLWNVARNHMWTLVSEVADRETHRGVLQFFVGSSLRALSRAEPERCAGILDRVLKRDWDFGNVQNLSRDHASDAFASLAAFLYVACSQNLALRWIERWASDLRHGEAYIAPMLHDLRQVFFFPYLDAPKPEQLEMAARARKLLDLVIGAAVSAIDEARLHLRGSPSQEVIETWRPLYVAGDHVIDQVCNQFYFGSGAFQPPKDPEAEPGLSTSKAKQRFLADHAIILDAIATHAQARTVHSLFELLAYLVDGDPPGVFDRIAKVLLGPAAADGYQFEELGLSSLVAMVRRYLADHRPIFDNATRRRTLVEILELFSSAGWPEALKLLFELPELLR</sequence>
<dbReference type="EMBL" id="BJXR01000050">
    <property type="protein sequence ID" value="GEN11908.1"/>
    <property type="molecule type" value="Genomic_DNA"/>
</dbReference>
<reference evidence="1 4" key="2">
    <citation type="submission" date="2019-07" db="EMBL/GenBank/DDBJ databases">
        <title>Whole genome shotgun sequence of Myxococcus fulvus NBRC 100333.</title>
        <authorList>
            <person name="Hosoyama A."/>
            <person name="Uohara A."/>
            <person name="Ohji S."/>
            <person name="Ichikawa N."/>
        </authorList>
    </citation>
    <scope>NUCLEOTIDE SEQUENCE [LARGE SCALE GENOMIC DNA]</scope>
    <source>
        <strain evidence="1 4">NBRC 100333</strain>
    </source>
</reference>
<dbReference type="OrthoDB" id="5526504at2"/>
<dbReference type="RefSeq" id="WP_074958442.1">
    <property type="nucleotide sequence ID" value="NZ_BJXR01000050.1"/>
</dbReference>
<dbReference type="InterPro" id="IPR027417">
    <property type="entry name" value="P-loop_NTPase"/>
</dbReference>
<organism evidence="1 4">
    <name type="scientific">Myxococcus fulvus</name>
    <dbReference type="NCBI Taxonomy" id="33"/>
    <lineage>
        <taxon>Bacteria</taxon>
        <taxon>Pseudomonadati</taxon>
        <taxon>Myxococcota</taxon>
        <taxon>Myxococcia</taxon>
        <taxon>Myxococcales</taxon>
        <taxon>Cystobacterineae</taxon>
        <taxon>Myxococcaceae</taxon>
        <taxon>Myxococcus</taxon>
    </lineage>
</organism>
<proteinExistence type="predicted"/>
<keyword evidence="3" id="KW-1185">Reference proteome</keyword>
<dbReference type="InterPro" id="IPR016024">
    <property type="entry name" value="ARM-type_fold"/>
</dbReference>
<protein>
    <submittedName>
        <fullName evidence="1">Uncharacterized protein</fullName>
    </submittedName>
</protein>
<comment type="caution">
    <text evidence="1">The sequence shown here is derived from an EMBL/GenBank/DDBJ whole genome shotgun (WGS) entry which is preliminary data.</text>
</comment>
<reference evidence="2 3" key="1">
    <citation type="submission" date="2016-10" db="EMBL/GenBank/DDBJ databases">
        <authorList>
            <person name="Varghese N."/>
            <person name="Submissions S."/>
        </authorList>
    </citation>
    <scope>NUCLEOTIDE SEQUENCE [LARGE SCALE GENOMIC DNA]</scope>
    <source>
        <strain evidence="2 3">DSM 16525</strain>
    </source>
</reference>
<accession>A0A511TFE7</accession>
<dbReference type="Gene3D" id="3.40.50.300">
    <property type="entry name" value="P-loop containing nucleotide triphosphate hydrolases"/>
    <property type="match status" value="1"/>
</dbReference>
<dbReference type="SUPFAM" id="SSF52540">
    <property type="entry name" value="P-loop containing nucleoside triphosphate hydrolases"/>
    <property type="match status" value="1"/>
</dbReference>
<evidence type="ECO:0000313" key="4">
    <source>
        <dbReference type="Proteomes" id="UP000321514"/>
    </source>
</evidence>